<dbReference type="PANTHER" id="PTHR32347:SF29">
    <property type="entry name" value="UPF0194 MEMBRANE PROTEIN YBHG"/>
    <property type="match status" value="1"/>
</dbReference>
<dbReference type="AlphaFoldDB" id="A0A6M1RV66"/>
<dbReference type="GO" id="GO:0019898">
    <property type="term" value="C:extrinsic component of membrane"/>
    <property type="evidence" value="ECO:0007669"/>
    <property type="project" value="InterPro"/>
</dbReference>
<dbReference type="InterPro" id="IPR050465">
    <property type="entry name" value="UPF0194_transport"/>
</dbReference>
<evidence type="ECO:0000256" key="3">
    <source>
        <dbReference type="SAM" id="Coils"/>
    </source>
</evidence>
<dbReference type="InterPro" id="IPR030190">
    <property type="entry name" value="MacA_alpha-hairpin_sf"/>
</dbReference>
<evidence type="ECO:0000256" key="2">
    <source>
        <dbReference type="ARBA" id="ARBA00023054"/>
    </source>
</evidence>
<dbReference type="PANTHER" id="PTHR32347">
    <property type="entry name" value="EFFLUX SYSTEM COMPONENT YKNX-RELATED"/>
    <property type="match status" value="1"/>
</dbReference>
<dbReference type="Gene3D" id="2.40.420.20">
    <property type="match status" value="1"/>
</dbReference>
<keyword evidence="2 3" id="KW-0175">Coiled coil</keyword>
<evidence type="ECO:0000313" key="6">
    <source>
        <dbReference type="Proteomes" id="UP000477849"/>
    </source>
</evidence>
<dbReference type="EMBL" id="JAAKZH010000001">
    <property type="protein sequence ID" value="NGO62723.1"/>
    <property type="molecule type" value="Genomic_DNA"/>
</dbReference>
<dbReference type="InterPro" id="IPR058637">
    <property type="entry name" value="YknX-like_C"/>
</dbReference>
<reference evidence="5 6" key="1">
    <citation type="submission" date="2020-02" db="EMBL/GenBank/DDBJ databases">
        <title>Genome sequence of the type strain CCBAU10050 of Rhizobium daejeonense.</title>
        <authorList>
            <person name="Gao J."/>
            <person name="Sun J."/>
        </authorList>
    </citation>
    <scope>NUCLEOTIDE SEQUENCE [LARGE SCALE GENOMIC DNA]</scope>
    <source>
        <strain evidence="5 6">CCBAU10050</strain>
    </source>
</reference>
<keyword evidence="6" id="KW-1185">Reference proteome</keyword>
<comment type="caution">
    <text evidence="5">The sequence shown here is derived from an EMBL/GenBank/DDBJ whole genome shotgun (WGS) entry which is preliminary data.</text>
</comment>
<evidence type="ECO:0000259" key="4">
    <source>
        <dbReference type="Pfam" id="PF25989"/>
    </source>
</evidence>
<comment type="subcellular location">
    <subcellularLocation>
        <location evidence="1">Cell envelope</location>
    </subcellularLocation>
</comment>
<dbReference type="GO" id="GO:0030313">
    <property type="term" value="C:cell envelope"/>
    <property type="evidence" value="ECO:0007669"/>
    <property type="project" value="UniProtKB-SubCell"/>
</dbReference>
<proteinExistence type="predicted"/>
<feature type="coiled-coil region" evidence="3">
    <location>
        <begin position="117"/>
        <end position="175"/>
    </location>
</feature>
<protein>
    <submittedName>
        <fullName evidence="5">HlyD family efflux transporter periplasmic adaptor subunit</fullName>
    </submittedName>
</protein>
<dbReference type="RefSeq" id="WP_163899928.1">
    <property type="nucleotide sequence ID" value="NZ_CP048427.1"/>
</dbReference>
<dbReference type="Pfam" id="PF25989">
    <property type="entry name" value="YknX_C"/>
    <property type="match status" value="1"/>
</dbReference>
<dbReference type="Proteomes" id="UP000477849">
    <property type="component" value="Unassembled WGS sequence"/>
</dbReference>
<name>A0A6M1RV66_9HYPH</name>
<feature type="domain" description="YknX-like C-terminal permuted SH3-like" evidence="4">
    <location>
        <begin position="329"/>
        <end position="396"/>
    </location>
</feature>
<dbReference type="GO" id="GO:1990961">
    <property type="term" value="P:xenobiotic detoxification by transmembrane export across the plasma membrane"/>
    <property type="evidence" value="ECO:0007669"/>
    <property type="project" value="InterPro"/>
</dbReference>
<gene>
    <name evidence="5" type="ORF">G6N76_03485</name>
</gene>
<organism evidence="5 6">
    <name type="scientific">Rhizobium daejeonense</name>
    <dbReference type="NCBI Taxonomy" id="240521"/>
    <lineage>
        <taxon>Bacteria</taxon>
        <taxon>Pseudomonadati</taxon>
        <taxon>Pseudomonadota</taxon>
        <taxon>Alphaproteobacteria</taxon>
        <taxon>Hyphomicrobiales</taxon>
        <taxon>Rhizobiaceae</taxon>
        <taxon>Rhizobium/Agrobacterium group</taxon>
        <taxon>Rhizobium</taxon>
    </lineage>
</organism>
<dbReference type="Gene3D" id="6.10.140.1990">
    <property type="match status" value="1"/>
</dbReference>
<dbReference type="GO" id="GO:1990195">
    <property type="term" value="C:macrolide transmembrane transporter complex"/>
    <property type="evidence" value="ECO:0007669"/>
    <property type="project" value="InterPro"/>
</dbReference>
<accession>A0A6M1RV66</accession>
<sequence>MQGKWIKRFIWTLVVAAIIAGFVYALREKPQAVDAGAVTRGAMKVSVSQEGVTRVRDVYTVSAPIAGHLARTVLEEGDKVTADVTVVAAIHPLDPPLIDLRSQAELLAAREAARAAVSMAEIEYKRFQSDLQFARDNLARALRLAKTEFLAESALQKATTEVEVLEAQLGSAKAAIELRKAELASAEARLIQPQSSDAPRERNCCVYVTAPVNGVVLGVMAKSEQPVAAGTKIAEIGDPGNLEIVVDLLSSDAVRVAPGAQAEIIDWGGEHALAARVRRIEPAGFTKVSALGIEEQRVNLILDLEDKDPRLGHGFRIYARLTLWQGEDVLQVPISALFRNGREWAVFAIRDGRARQIKVEIGHMNDETAELAAGLEQGDTVILHPSDTISEGALVEARVE</sequence>
<evidence type="ECO:0000256" key="1">
    <source>
        <dbReference type="ARBA" id="ARBA00004196"/>
    </source>
</evidence>
<evidence type="ECO:0000313" key="5">
    <source>
        <dbReference type="EMBL" id="NGO62723.1"/>
    </source>
</evidence>
<dbReference type="Gene3D" id="2.40.50.100">
    <property type="match status" value="1"/>
</dbReference>